<evidence type="ECO:0000256" key="1">
    <source>
        <dbReference type="SAM" id="MobiDB-lite"/>
    </source>
</evidence>
<feature type="compositionally biased region" description="Low complexity" evidence="1">
    <location>
        <begin position="235"/>
        <end position="250"/>
    </location>
</feature>
<accession>A0AB34FUN3</accession>
<feature type="compositionally biased region" description="Low complexity" evidence="1">
    <location>
        <begin position="355"/>
        <end position="416"/>
    </location>
</feature>
<protein>
    <submittedName>
        <fullName evidence="2">Membrane protein</fullName>
    </submittedName>
</protein>
<sequence length="657" mass="63825">MRPQDTVLLDRHLVSDKSLEAADQLGWFGKARRSPDYAPRVLILLAFCFALHTLFDSFVNSSAKFTFSTTAGLFLAIALQDLDRTDAIQAAASGLGGLQERRFHAVEKRGLIDQILNQILGGNANGANGGVNNGGGNGRGGGNNVGAGRGNNGGGGNGRGGGGGGNNGAGGGNGGAGGGGNRGGNGAGGGNGGAGGGNRGGNAGGGGGGNRGGNGGGGGNNGGIPGGAGPGTGGNRTSAAPAAGAPATAPGFQGLRITTVTQTVQGTEAAQTVTRTVQGDAQASTVTITELASTVTQTVTAPCQQQSQSAAPQQPGGGQNSPAESNAPATPNRDGNGVGVTSVPVPDAPKPTTNSSAAQPAPEPTSSSSSGGEPGSSPSNAAPDASSAPAPSDAATATTSETSATSSTTSSTTTSAKSVAVGGAPADASAPLESAVTTPNAGVAAPVQPLTLSGLSLSSKLDLGKIAQGTPAATLGVCGLCRFCTLGRGSAIRGLGGHLDDVDDPAEAVPLDAFVDDDAAGDGAEALETPFTREAPDAQQVHNVRRATQTQRGLRLAADYESAAAGGTDEVRDVADKGGAAARVGREELGVAYLEAHAARDGGHARLGAEVEVEVGRQIQGDDGYIERQAGVLKGLFGERADGEDVVDASEGGEAIV</sequence>
<feature type="compositionally biased region" description="Gly residues" evidence="1">
    <location>
        <begin position="216"/>
        <end position="234"/>
    </location>
</feature>
<proteinExistence type="predicted"/>
<dbReference type="AlphaFoldDB" id="A0AB34FUN3"/>
<gene>
    <name evidence="2" type="ORF">O9K51_04231</name>
</gene>
<dbReference type="Proteomes" id="UP001163105">
    <property type="component" value="Unassembled WGS sequence"/>
</dbReference>
<feature type="region of interest" description="Disordered" evidence="1">
    <location>
        <begin position="131"/>
        <end position="153"/>
    </location>
</feature>
<feature type="compositionally biased region" description="Low complexity" evidence="1">
    <location>
        <begin position="304"/>
        <end position="314"/>
    </location>
</feature>
<evidence type="ECO:0000313" key="3">
    <source>
        <dbReference type="Proteomes" id="UP001163105"/>
    </source>
</evidence>
<organism evidence="2 3">
    <name type="scientific">Purpureocillium lavendulum</name>
    <dbReference type="NCBI Taxonomy" id="1247861"/>
    <lineage>
        <taxon>Eukaryota</taxon>
        <taxon>Fungi</taxon>
        <taxon>Dikarya</taxon>
        <taxon>Ascomycota</taxon>
        <taxon>Pezizomycotina</taxon>
        <taxon>Sordariomycetes</taxon>
        <taxon>Hypocreomycetidae</taxon>
        <taxon>Hypocreales</taxon>
        <taxon>Ophiocordycipitaceae</taxon>
        <taxon>Purpureocillium</taxon>
    </lineage>
</organism>
<feature type="region of interest" description="Disordered" evidence="1">
    <location>
        <begin position="303"/>
        <end position="417"/>
    </location>
</feature>
<keyword evidence="3" id="KW-1185">Reference proteome</keyword>
<comment type="caution">
    <text evidence="2">The sequence shown here is derived from an EMBL/GenBank/DDBJ whole genome shotgun (WGS) entry which is preliminary data.</text>
</comment>
<dbReference type="EMBL" id="JAQHRD010000003">
    <property type="protein sequence ID" value="KAJ6443052.1"/>
    <property type="molecule type" value="Genomic_DNA"/>
</dbReference>
<evidence type="ECO:0000313" key="2">
    <source>
        <dbReference type="EMBL" id="KAJ6443052.1"/>
    </source>
</evidence>
<feature type="region of interest" description="Disordered" evidence="1">
    <location>
        <begin position="216"/>
        <end position="250"/>
    </location>
</feature>
<reference evidence="2" key="1">
    <citation type="submission" date="2023-01" db="EMBL/GenBank/DDBJ databases">
        <title>The growth and conidiation of Purpureocillium lavendulum are regulated by nitrogen source and histone H3K14 acetylation.</title>
        <authorList>
            <person name="Tang P."/>
            <person name="Han J."/>
            <person name="Zhang C."/>
            <person name="Tang P."/>
            <person name="Qi F."/>
            <person name="Zhang K."/>
            <person name="Liang L."/>
        </authorList>
    </citation>
    <scope>NUCLEOTIDE SEQUENCE</scope>
    <source>
        <strain evidence="2">YMF1.00683</strain>
    </source>
</reference>
<name>A0AB34FUN3_9HYPO</name>